<accession>A0A1A6C279</accession>
<keyword evidence="4" id="KW-0798">TonB box</keyword>
<keyword evidence="9" id="KW-1185">Reference proteome</keyword>
<feature type="domain" description="TonB-dependent receptor-like beta-barrel" evidence="6">
    <location>
        <begin position="303"/>
        <end position="705"/>
    </location>
</feature>
<evidence type="ECO:0000259" key="6">
    <source>
        <dbReference type="Pfam" id="PF00593"/>
    </source>
</evidence>
<dbReference type="GO" id="GO:0009279">
    <property type="term" value="C:cell outer membrane"/>
    <property type="evidence" value="ECO:0007669"/>
    <property type="project" value="UniProtKB-SubCell"/>
</dbReference>
<evidence type="ECO:0000256" key="5">
    <source>
        <dbReference type="SAM" id="SignalP"/>
    </source>
</evidence>
<dbReference type="InterPro" id="IPR037066">
    <property type="entry name" value="Plug_dom_sf"/>
</dbReference>
<evidence type="ECO:0000313" key="9">
    <source>
        <dbReference type="Proteomes" id="UP000029273"/>
    </source>
</evidence>
<keyword evidence="5" id="KW-0732">Signal</keyword>
<organism evidence="8 9">
    <name type="scientific">Acidihalobacter prosperus</name>
    <dbReference type="NCBI Taxonomy" id="160660"/>
    <lineage>
        <taxon>Bacteria</taxon>
        <taxon>Pseudomonadati</taxon>
        <taxon>Pseudomonadota</taxon>
        <taxon>Gammaproteobacteria</taxon>
        <taxon>Chromatiales</taxon>
        <taxon>Ectothiorhodospiraceae</taxon>
        <taxon>Acidihalobacter</taxon>
    </lineage>
</organism>
<dbReference type="InterPro" id="IPR000531">
    <property type="entry name" value="Beta-barrel_TonB"/>
</dbReference>
<keyword evidence="3" id="KW-0998">Cell outer membrane</keyword>
<dbReference type="EMBL" id="JQSG02000006">
    <property type="protein sequence ID" value="OBS08672.1"/>
    <property type="molecule type" value="Genomic_DNA"/>
</dbReference>
<feature type="chain" id="PRO_5008343199" evidence="5">
    <location>
        <begin position="29"/>
        <end position="776"/>
    </location>
</feature>
<sequence length="776" mass="82757">MGAMAGINKYSAAIIFSTALGACLQTAAADTHRPIDIAKVKAAYTSKHGKTHAVELGSAQNSVAVSKKTLSKLTAPGGSAAAALTNAVPGFQAHPVGSYSGASRYQIRINGTQVGFDAAGTPEINGLQILFDGIPLNNPTAGYHGFESNELPIASMFSAIKVTQGPGAVADHWYDGVGGTVNFMPLAPSDKASAEIEAGGGSFNSQSLSTNLQSGSIDGWDTVLSMGYTGTDGIRTGPTPIGRTEASAIFAETRKHFSAGSFTAGLYYYGALEHRAHDLPVYPVPGVNVGGYNVPGETLSQQTSGWYYTPSTALWSKRQWYAAILGFTKLTADLSSNVRFTDTTWYKNGHRSKRAIFNYNTTRTSGPTAFNYDPHSRYFGNRSALHVMLPGNDVTLGAYYMQMNSQAQLIGYNSFQAIANGQDIFSSTPDFYRNYTTQWTGSNVFLQDAIHPMPRLTITPGVGIEHYDVKVVNQAQQYFQIIAPGNTTAYVSNIPGASGSFTEPNFSLGLNAGLTHSTHLFATAANNYQTQTDNSYGVGASEPVVPPSKPAEVVSYIGGVKYHSGKWFAQAALFHTHVKDLTIPYTQSATQTVIVEPASETIQGVNFLLGYKQPAGLSVYTSDSIQDAREWTFNAAGDPLNDVPMTGTPKYNLGFNAGYGWYRANSYYDLTLSDRYQSATYLASEITSAPTSTLLPASQVNLVNLHFTDSTTAFNPYVGGLKMVKLALVVENLLNVKYNTMGYISSGSAYGPGSAGDILAQPGAPLGVYGSVSAYF</sequence>
<feature type="domain" description="TonB-dependent receptor plug" evidence="7">
    <location>
        <begin position="62"/>
        <end position="169"/>
    </location>
</feature>
<dbReference type="InterPro" id="IPR012910">
    <property type="entry name" value="Plug_dom"/>
</dbReference>
<proteinExistence type="inferred from homology"/>
<evidence type="ECO:0000256" key="2">
    <source>
        <dbReference type="ARBA" id="ARBA00023136"/>
    </source>
</evidence>
<protein>
    <submittedName>
        <fullName evidence="8">Uncharacterized protein</fullName>
    </submittedName>
</protein>
<evidence type="ECO:0000313" key="8">
    <source>
        <dbReference type="EMBL" id="OBS08672.1"/>
    </source>
</evidence>
<dbReference type="Proteomes" id="UP000029273">
    <property type="component" value="Unassembled WGS sequence"/>
</dbReference>
<dbReference type="Pfam" id="PF00593">
    <property type="entry name" value="TonB_dep_Rec_b-barrel"/>
    <property type="match status" value="1"/>
</dbReference>
<dbReference type="AlphaFoldDB" id="A0A1A6C279"/>
<feature type="signal peptide" evidence="5">
    <location>
        <begin position="1"/>
        <end position="28"/>
    </location>
</feature>
<evidence type="ECO:0000259" key="7">
    <source>
        <dbReference type="Pfam" id="PF07715"/>
    </source>
</evidence>
<evidence type="ECO:0000256" key="4">
    <source>
        <dbReference type="RuleBase" id="RU003357"/>
    </source>
</evidence>
<dbReference type="Pfam" id="PF07715">
    <property type="entry name" value="Plug"/>
    <property type="match status" value="1"/>
</dbReference>
<gene>
    <name evidence="8" type="ORF">Thpro_022922</name>
</gene>
<dbReference type="STRING" id="160660.BJI67_11860"/>
<dbReference type="SUPFAM" id="SSF56935">
    <property type="entry name" value="Porins"/>
    <property type="match status" value="1"/>
</dbReference>
<dbReference type="OrthoDB" id="15609at2"/>
<dbReference type="InterPro" id="IPR036942">
    <property type="entry name" value="Beta-barrel_TonB_sf"/>
</dbReference>
<reference evidence="8 9" key="1">
    <citation type="journal article" date="2014" name="Genome Announc.">
        <title>Draft Genome Sequence of the Iron-Oxidizing, Acidophilic, and Halotolerant 'Thiobacillus prosperus' Type Strain DSM 5130.</title>
        <authorList>
            <person name="Ossandon F.J."/>
            <person name="Cardenas J.P."/>
            <person name="Corbett M."/>
            <person name="Quatrini R."/>
            <person name="Holmes D.S."/>
            <person name="Watkin E."/>
        </authorList>
    </citation>
    <scope>NUCLEOTIDE SEQUENCE [LARGE SCALE GENOMIC DNA]</scope>
    <source>
        <strain evidence="8 9">DSM 5130</strain>
    </source>
</reference>
<evidence type="ECO:0000256" key="3">
    <source>
        <dbReference type="ARBA" id="ARBA00023237"/>
    </source>
</evidence>
<dbReference type="Gene3D" id="2.40.170.20">
    <property type="entry name" value="TonB-dependent receptor, beta-barrel domain"/>
    <property type="match status" value="1"/>
</dbReference>
<comment type="subcellular location">
    <subcellularLocation>
        <location evidence="1 4">Cell outer membrane</location>
    </subcellularLocation>
</comment>
<evidence type="ECO:0000256" key="1">
    <source>
        <dbReference type="ARBA" id="ARBA00004442"/>
    </source>
</evidence>
<dbReference type="RefSeq" id="WP_065089804.1">
    <property type="nucleotide sequence ID" value="NZ_JQSG02000006.1"/>
</dbReference>
<keyword evidence="2 4" id="KW-0472">Membrane</keyword>
<dbReference type="Gene3D" id="2.170.130.10">
    <property type="entry name" value="TonB-dependent receptor, plug domain"/>
    <property type="match status" value="1"/>
</dbReference>
<comment type="similarity">
    <text evidence="4">Belongs to the TonB-dependent receptor family.</text>
</comment>
<comment type="caution">
    <text evidence="8">The sequence shown here is derived from an EMBL/GenBank/DDBJ whole genome shotgun (WGS) entry which is preliminary data.</text>
</comment>
<name>A0A1A6C279_9GAMM</name>